<gene>
    <name evidence="1" type="ORF">KEM09_10365</name>
</gene>
<comment type="caution">
    <text evidence="1">The sequence shown here is derived from an EMBL/GenBank/DDBJ whole genome shotgun (WGS) entry which is preliminary data.</text>
</comment>
<dbReference type="Gene3D" id="3.40.50.1000">
    <property type="entry name" value="HAD superfamily/HAD-like"/>
    <property type="match status" value="1"/>
</dbReference>
<dbReference type="Pfam" id="PF08282">
    <property type="entry name" value="Hydrolase_3"/>
    <property type="match status" value="1"/>
</dbReference>
<dbReference type="SUPFAM" id="SSF56784">
    <property type="entry name" value="HAD-like"/>
    <property type="match status" value="1"/>
</dbReference>
<dbReference type="InterPro" id="IPR000150">
    <property type="entry name" value="Cof"/>
</dbReference>
<dbReference type="SFLD" id="SFLDS00003">
    <property type="entry name" value="Haloacid_Dehalogenase"/>
    <property type="match status" value="1"/>
</dbReference>
<evidence type="ECO:0000313" key="1">
    <source>
        <dbReference type="EMBL" id="MBS2211810.1"/>
    </source>
</evidence>
<dbReference type="SFLD" id="SFLDG01140">
    <property type="entry name" value="C2.B:_Phosphomannomutase_and_P"/>
    <property type="match status" value="1"/>
</dbReference>
<keyword evidence="2" id="KW-1185">Reference proteome</keyword>
<dbReference type="NCBIfam" id="TIGR01484">
    <property type="entry name" value="HAD-SF-IIB"/>
    <property type="match status" value="1"/>
</dbReference>
<reference evidence="1 2" key="1">
    <citation type="journal article" date="2014" name="Int. J. Syst. Evol. Microbiol.">
        <title>Carboxylicivirga gen. nov. in the family Marinilabiliaceae with two novel species, Carboxylicivirga mesophila sp. nov. and Carboxylicivirga taeanensis sp. nov., and reclassification of Cytophaga fermentans as Saccharicrinis fermentans gen. nov., comb. nov.</title>
        <authorList>
            <person name="Yang S.H."/>
            <person name="Seo H.S."/>
            <person name="Woo J.H."/>
            <person name="Oh H.M."/>
            <person name="Jang H."/>
            <person name="Lee J.H."/>
            <person name="Kim S.J."/>
            <person name="Kwon K.K."/>
        </authorList>
    </citation>
    <scope>NUCLEOTIDE SEQUENCE [LARGE SCALE GENOMIC DNA]</scope>
    <source>
        <strain evidence="1 2">JCM 18290</strain>
    </source>
</reference>
<dbReference type="PANTHER" id="PTHR10000">
    <property type="entry name" value="PHOSPHOSERINE PHOSPHATASE"/>
    <property type="match status" value="1"/>
</dbReference>
<name>A0ABS5KA11_9BACT</name>
<dbReference type="InterPro" id="IPR023214">
    <property type="entry name" value="HAD_sf"/>
</dbReference>
<dbReference type="InterPro" id="IPR036412">
    <property type="entry name" value="HAD-like_sf"/>
</dbReference>
<protein>
    <submittedName>
        <fullName evidence="1">HAD family hydrolase</fullName>
    </submittedName>
</protein>
<dbReference type="SFLD" id="SFLDG01144">
    <property type="entry name" value="C2.B.4:_PGP_Like"/>
    <property type="match status" value="1"/>
</dbReference>
<accession>A0ABS5KA11</accession>
<dbReference type="GO" id="GO:0016787">
    <property type="term" value="F:hydrolase activity"/>
    <property type="evidence" value="ECO:0007669"/>
    <property type="project" value="UniProtKB-KW"/>
</dbReference>
<dbReference type="RefSeq" id="WP_212228110.1">
    <property type="nucleotide sequence ID" value="NZ_JAGUCN010000010.1"/>
</dbReference>
<dbReference type="PANTHER" id="PTHR10000:SF53">
    <property type="entry name" value="5-AMINO-6-(5-PHOSPHO-D-RIBITYLAMINO)URACIL PHOSPHATASE YBJI-RELATED"/>
    <property type="match status" value="1"/>
</dbReference>
<organism evidence="1 2">
    <name type="scientific">Carboxylicivirga mesophila</name>
    <dbReference type="NCBI Taxonomy" id="1166478"/>
    <lineage>
        <taxon>Bacteria</taxon>
        <taxon>Pseudomonadati</taxon>
        <taxon>Bacteroidota</taxon>
        <taxon>Bacteroidia</taxon>
        <taxon>Marinilabiliales</taxon>
        <taxon>Marinilabiliaceae</taxon>
        <taxon>Carboxylicivirga</taxon>
    </lineage>
</organism>
<dbReference type="Proteomes" id="UP000721861">
    <property type="component" value="Unassembled WGS sequence"/>
</dbReference>
<dbReference type="Gene3D" id="3.30.1240.10">
    <property type="match status" value="1"/>
</dbReference>
<dbReference type="EMBL" id="JAGUCN010000010">
    <property type="protein sequence ID" value="MBS2211810.1"/>
    <property type="molecule type" value="Genomic_DNA"/>
</dbReference>
<evidence type="ECO:0000313" key="2">
    <source>
        <dbReference type="Proteomes" id="UP000721861"/>
    </source>
</evidence>
<keyword evidence="1" id="KW-0378">Hydrolase</keyword>
<dbReference type="InterPro" id="IPR006379">
    <property type="entry name" value="HAD-SF_hydro_IIB"/>
</dbReference>
<proteinExistence type="predicted"/>
<dbReference type="CDD" id="cd07518">
    <property type="entry name" value="HAD_YbiV-Like"/>
    <property type="match status" value="1"/>
</dbReference>
<sequence>MIKMIVSDMDGTLLNSNKQLPKDFAEVYEQIKQAGIQFVVASGRQYYTLIDEFAHLDHNIAFVAENGGYIGWNEQTKVMQPLLMTEIKPLIMAAREAGANIVLCGKEAAYVENTSSDAFKAELAKYYAKHQLVDDLLRVDDHLLKIAINDFSNIESQVYPLLKERFGQSFQISTSSPIWLDVMPNGINKGRALQFLQQELGISANETMAFGDYLNDYEMLQVAGHSYAMANAHPDIKEVARFSTLSNDESGVLHAIRKSLAQLTN</sequence>
<dbReference type="NCBIfam" id="TIGR00099">
    <property type="entry name" value="Cof-subfamily"/>
    <property type="match status" value="1"/>
</dbReference>